<proteinExistence type="predicted"/>
<sequence>MKVLVECRDCKKNIIKDIEYQEWLSLFNYFECEYLNGKISKELCDTMINRLCTFKPEFKD</sequence>
<accession>A0A0F9M9S1</accession>
<gene>
    <name evidence="1" type="ORF">LCGC14_1487090</name>
</gene>
<dbReference type="EMBL" id="LAZR01010646">
    <property type="protein sequence ID" value="KKM65857.1"/>
    <property type="molecule type" value="Genomic_DNA"/>
</dbReference>
<protein>
    <submittedName>
        <fullName evidence="1">Uncharacterized protein</fullName>
    </submittedName>
</protein>
<reference evidence="1" key="1">
    <citation type="journal article" date="2015" name="Nature">
        <title>Complex archaea that bridge the gap between prokaryotes and eukaryotes.</title>
        <authorList>
            <person name="Spang A."/>
            <person name="Saw J.H."/>
            <person name="Jorgensen S.L."/>
            <person name="Zaremba-Niedzwiedzka K."/>
            <person name="Martijn J."/>
            <person name="Lind A.E."/>
            <person name="van Eijk R."/>
            <person name="Schleper C."/>
            <person name="Guy L."/>
            <person name="Ettema T.J."/>
        </authorList>
    </citation>
    <scope>NUCLEOTIDE SEQUENCE</scope>
</reference>
<comment type="caution">
    <text evidence="1">The sequence shown here is derived from an EMBL/GenBank/DDBJ whole genome shotgun (WGS) entry which is preliminary data.</text>
</comment>
<dbReference type="AlphaFoldDB" id="A0A0F9M9S1"/>
<evidence type="ECO:0000313" key="1">
    <source>
        <dbReference type="EMBL" id="KKM65857.1"/>
    </source>
</evidence>
<organism evidence="1">
    <name type="scientific">marine sediment metagenome</name>
    <dbReference type="NCBI Taxonomy" id="412755"/>
    <lineage>
        <taxon>unclassified sequences</taxon>
        <taxon>metagenomes</taxon>
        <taxon>ecological metagenomes</taxon>
    </lineage>
</organism>
<name>A0A0F9M9S1_9ZZZZ</name>